<organism evidence="1 2">
    <name type="scientific">Bacillus norwichensis</name>
    <dbReference type="NCBI Taxonomy" id="2762217"/>
    <lineage>
        <taxon>Bacteria</taxon>
        <taxon>Bacillati</taxon>
        <taxon>Bacillota</taxon>
        <taxon>Bacilli</taxon>
        <taxon>Bacillales</taxon>
        <taxon>Bacillaceae</taxon>
        <taxon>Bacillus</taxon>
    </lineage>
</organism>
<dbReference type="Proteomes" id="UP000648182">
    <property type="component" value="Unassembled WGS sequence"/>
</dbReference>
<comment type="caution">
    <text evidence="1">The sequence shown here is derived from an EMBL/GenBank/DDBJ whole genome shotgun (WGS) entry which is preliminary data.</text>
</comment>
<dbReference type="EMBL" id="JACSPV010000019">
    <property type="protein sequence ID" value="MBD8005788.1"/>
    <property type="molecule type" value="Genomic_DNA"/>
</dbReference>
<dbReference type="Pfam" id="PF04199">
    <property type="entry name" value="Cyclase"/>
    <property type="match status" value="1"/>
</dbReference>
<evidence type="ECO:0000313" key="1">
    <source>
        <dbReference type="EMBL" id="MBD8005788.1"/>
    </source>
</evidence>
<dbReference type="RefSeq" id="WP_191813048.1">
    <property type="nucleotide sequence ID" value="NZ_JACSPV010000019.1"/>
</dbReference>
<evidence type="ECO:0000313" key="2">
    <source>
        <dbReference type="Proteomes" id="UP000648182"/>
    </source>
</evidence>
<keyword evidence="2" id="KW-1185">Reference proteome</keyword>
<dbReference type="Gene3D" id="3.50.30.50">
    <property type="entry name" value="Putative cyclase"/>
    <property type="match status" value="1"/>
</dbReference>
<sequence>MNIKKIVDLTLSLENDLPIFPGDPRPNIRAATTIEKHGYNTSYLDIGSHTGTHVDAPFHFRKEGKSIDQLPLESFIGEGVLIPATHKTGGEAITVEDAAPYFDKLGPGKIALIHTGWTRYLGEQEYFNHPYVDIEVILKMLKLGVRTFLIDALNIDPPSGESFLAHETITMVNGIIGENFTNFDQITFDHPLIVALPLKISHGDGSPVRAIAIDC</sequence>
<dbReference type="SUPFAM" id="SSF102198">
    <property type="entry name" value="Putative cyclase"/>
    <property type="match status" value="1"/>
</dbReference>
<reference evidence="1 2" key="1">
    <citation type="submission" date="2020-08" db="EMBL/GenBank/DDBJ databases">
        <title>A Genomic Blueprint of the Chicken Gut Microbiome.</title>
        <authorList>
            <person name="Gilroy R."/>
            <person name="Ravi A."/>
            <person name="Getino M."/>
            <person name="Pursley I."/>
            <person name="Horton D.L."/>
            <person name="Alikhan N.-F."/>
            <person name="Baker D."/>
            <person name="Gharbi K."/>
            <person name="Hall N."/>
            <person name="Watson M."/>
            <person name="Adriaenssens E.M."/>
            <person name="Foster-Nyarko E."/>
            <person name="Jarju S."/>
            <person name="Secka A."/>
            <person name="Antonio M."/>
            <person name="Oren A."/>
            <person name="Chaudhuri R."/>
            <person name="La Ragione R.M."/>
            <person name="Hildebrand F."/>
            <person name="Pallen M.J."/>
        </authorList>
    </citation>
    <scope>NUCLEOTIDE SEQUENCE [LARGE SCALE GENOMIC DNA]</scope>
    <source>
        <strain evidence="1 2">Sa1BUA2</strain>
    </source>
</reference>
<dbReference type="PANTHER" id="PTHR31118">
    <property type="entry name" value="CYCLASE-LIKE PROTEIN 2"/>
    <property type="match status" value="1"/>
</dbReference>
<dbReference type="InterPro" id="IPR007325">
    <property type="entry name" value="KFase/CYL"/>
</dbReference>
<dbReference type="PANTHER" id="PTHR31118:SF12">
    <property type="entry name" value="CYCLASE-LIKE PROTEIN 2"/>
    <property type="match status" value="1"/>
</dbReference>
<dbReference type="InterPro" id="IPR037175">
    <property type="entry name" value="KFase_sf"/>
</dbReference>
<accession>A0ABR8VLY7</accession>
<proteinExistence type="predicted"/>
<name>A0ABR8VLY7_9BACI</name>
<gene>
    <name evidence="1" type="ORF">H9631_11935</name>
</gene>
<protein>
    <submittedName>
        <fullName evidence="1">Cyclase family protein</fullName>
    </submittedName>
</protein>